<comment type="function">
    <text evidence="1">Central component in molecular interactions underlying sperm crawling. Forms an extensive filament system that extends from sperm villipoda, along the leading edge of the pseudopod.</text>
</comment>
<dbReference type="SUPFAM" id="SSF49354">
    <property type="entry name" value="PapD-like"/>
    <property type="match status" value="1"/>
</dbReference>
<accession>A0A016VHT3</accession>
<evidence type="ECO:0000256" key="1">
    <source>
        <dbReference type="RuleBase" id="RU003425"/>
    </source>
</evidence>
<evidence type="ECO:0000313" key="3">
    <source>
        <dbReference type="EMBL" id="EYC26866.1"/>
    </source>
</evidence>
<dbReference type="InterPro" id="IPR008962">
    <property type="entry name" value="PapD-like_sf"/>
</dbReference>
<sequence>MSIELKKSTNSEKARLIAGHATHRAGQEPMIGLVPPIPIALSDMEYVMRTARSARCSTREREPGCTCCCHLKSAVTVSPRTAHFSAEGGLSMHNIMNMSKSEFNLILRLVLCSASVSYTPLLLSLTFSVNIIWWASVAVTHPRPRKERCATTPHVPESLSSAIGVLFLNPTTVLARAARLRGVLVKAVSGSPPSTLTVHVVIHFLFSARLAIKITCSDNTLYRVTPVYAIVEPEEVIVLNIGRIEGVAKKDRLGILMIDYSGTGNAKDAFKRSDLRPVTINIPLIVKEA</sequence>
<name>A0A016VHT3_9BILA</name>
<dbReference type="InterPro" id="IPR051774">
    <property type="entry name" value="Sperm-specific_class_P"/>
</dbReference>
<gene>
    <name evidence="3" type="primary">Acey_s0009.g397</name>
    <name evidence="3" type="synonym">Acey-D2007.2</name>
    <name evidence="3" type="ORF">Y032_0009g397</name>
</gene>
<dbReference type="AlphaFoldDB" id="A0A016VHT3"/>
<feature type="domain" description="MSP" evidence="2">
    <location>
        <begin position="165"/>
        <end position="289"/>
    </location>
</feature>
<dbReference type="PANTHER" id="PTHR22947">
    <property type="entry name" value="MAJOR SPERM PROTEIN"/>
    <property type="match status" value="1"/>
</dbReference>
<dbReference type="Gene3D" id="2.60.40.10">
    <property type="entry name" value="Immunoglobulins"/>
    <property type="match status" value="1"/>
</dbReference>
<organism evidence="3 4">
    <name type="scientific">Ancylostoma ceylanicum</name>
    <dbReference type="NCBI Taxonomy" id="53326"/>
    <lineage>
        <taxon>Eukaryota</taxon>
        <taxon>Metazoa</taxon>
        <taxon>Ecdysozoa</taxon>
        <taxon>Nematoda</taxon>
        <taxon>Chromadorea</taxon>
        <taxon>Rhabditida</taxon>
        <taxon>Rhabditina</taxon>
        <taxon>Rhabditomorpha</taxon>
        <taxon>Strongyloidea</taxon>
        <taxon>Ancylostomatidae</taxon>
        <taxon>Ancylostomatinae</taxon>
        <taxon>Ancylostoma</taxon>
    </lineage>
</organism>
<dbReference type="InterPro" id="IPR013783">
    <property type="entry name" value="Ig-like_fold"/>
</dbReference>
<dbReference type="EMBL" id="JARK01001345">
    <property type="protein sequence ID" value="EYC26866.1"/>
    <property type="molecule type" value="Genomic_DNA"/>
</dbReference>
<dbReference type="Pfam" id="PF00635">
    <property type="entry name" value="Motile_Sperm"/>
    <property type="match status" value="1"/>
</dbReference>
<proteinExistence type="predicted"/>
<dbReference type="Proteomes" id="UP000024635">
    <property type="component" value="Unassembled WGS sequence"/>
</dbReference>
<dbReference type="PROSITE" id="PS50202">
    <property type="entry name" value="MSP"/>
    <property type="match status" value="1"/>
</dbReference>
<evidence type="ECO:0000259" key="2">
    <source>
        <dbReference type="PROSITE" id="PS50202"/>
    </source>
</evidence>
<evidence type="ECO:0000313" key="4">
    <source>
        <dbReference type="Proteomes" id="UP000024635"/>
    </source>
</evidence>
<dbReference type="InterPro" id="IPR000535">
    <property type="entry name" value="MSP_dom"/>
</dbReference>
<dbReference type="PANTHER" id="PTHR22947:SF1">
    <property type="entry name" value="PROTEIN CBG16675"/>
    <property type="match status" value="1"/>
</dbReference>
<dbReference type="STRING" id="53326.A0A016VHT3"/>
<keyword evidence="4" id="KW-1185">Reference proteome</keyword>
<protein>
    <recommendedName>
        <fullName evidence="1">Major sperm protein</fullName>
    </recommendedName>
</protein>
<keyword evidence="1" id="KW-0963">Cytoplasm</keyword>
<keyword evidence="1" id="KW-0206">Cytoskeleton</keyword>
<reference evidence="4" key="1">
    <citation type="journal article" date="2015" name="Nat. Genet.">
        <title>The genome and transcriptome of the zoonotic hookworm Ancylostoma ceylanicum identify infection-specific gene families.</title>
        <authorList>
            <person name="Schwarz E.M."/>
            <person name="Hu Y."/>
            <person name="Antoshechkin I."/>
            <person name="Miller M.M."/>
            <person name="Sternberg P.W."/>
            <person name="Aroian R.V."/>
        </authorList>
    </citation>
    <scope>NUCLEOTIDE SEQUENCE</scope>
    <source>
        <strain evidence="4">HY135</strain>
    </source>
</reference>
<comment type="caution">
    <text evidence="3">The sequence shown here is derived from an EMBL/GenBank/DDBJ whole genome shotgun (WGS) entry which is preliminary data.</text>
</comment>
<dbReference type="OrthoDB" id="5854456at2759"/>